<accession>A0ABR5T505</accession>
<keyword evidence="3" id="KW-1185">Reference proteome</keyword>
<dbReference type="Proteomes" id="UP000070255">
    <property type="component" value="Unassembled WGS sequence"/>
</dbReference>
<evidence type="ECO:0000256" key="1">
    <source>
        <dbReference type="SAM" id="MobiDB-lite"/>
    </source>
</evidence>
<organism evidence="2 3">
    <name type="scientific">Burkholderia savannae</name>
    <dbReference type="NCBI Taxonomy" id="1637837"/>
    <lineage>
        <taxon>Bacteria</taxon>
        <taxon>Pseudomonadati</taxon>
        <taxon>Pseudomonadota</taxon>
        <taxon>Betaproteobacteria</taxon>
        <taxon>Burkholderiales</taxon>
        <taxon>Burkholderiaceae</taxon>
        <taxon>Burkholderia</taxon>
        <taxon>pseudomallei group</taxon>
    </lineage>
</organism>
<feature type="region of interest" description="Disordered" evidence="1">
    <location>
        <begin position="40"/>
        <end position="109"/>
    </location>
</feature>
<feature type="compositionally biased region" description="Low complexity" evidence="1">
    <location>
        <begin position="55"/>
        <end position="85"/>
    </location>
</feature>
<feature type="region of interest" description="Disordered" evidence="1">
    <location>
        <begin position="1"/>
        <end position="27"/>
    </location>
</feature>
<name>A0ABR5T505_9BURK</name>
<reference evidence="2 3" key="1">
    <citation type="submission" date="2015-11" db="EMBL/GenBank/DDBJ databases">
        <authorList>
            <person name="Sahl J."/>
            <person name="Wagner D."/>
            <person name="Keim P."/>
        </authorList>
    </citation>
    <scope>NUCLEOTIDE SEQUENCE [LARGE SCALE GENOMIC DNA]</scope>
    <source>
        <strain evidence="2 3">BDU18</strain>
    </source>
</reference>
<evidence type="ECO:0008006" key="4">
    <source>
        <dbReference type="Google" id="ProtNLM"/>
    </source>
</evidence>
<proteinExistence type="predicted"/>
<evidence type="ECO:0000313" key="2">
    <source>
        <dbReference type="EMBL" id="KWZ38146.1"/>
    </source>
</evidence>
<comment type="caution">
    <text evidence="2">The sequence shown here is derived from an EMBL/GenBank/DDBJ whole genome shotgun (WGS) entry which is preliminary data.</text>
</comment>
<evidence type="ECO:0000313" key="3">
    <source>
        <dbReference type="Proteomes" id="UP000070255"/>
    </source>
</evidence>
<dbReference type="EMBL" id="LNJQ01000004">
    <property type="protein sequence ID" value="KWZ38146.1"/>
    <property type="molecule type" value="Genomic_DNA"/>
</dbReference>
<gene>
    <name evidence="2" type="ORF">WS72_25010</name>
</gene>
<protein>
    <recommendedName>
        <fullName evidence="4">Type III secretion protein</fullName>
    </recommendedName>
</protein>
<sequence>MTTGARLRESYGPCAPHAVRAPDRSEMSAGDAADAFCAWLDAGPGDARPPRTPADDAPAIRTNDSGDSGDSSGSDGSSAAAAGSRAHARRAPAGGAGARFDGAPAAPRPSPADVLTLRIANGPLAGLTLRARFAGGALVVALDSGGAHAHLRARARRMRGRLEAALAARFAQPVTLEWSDAAAAD</sequence>